<dbReference type="InterPro" id="IPR002889">
    <property type="entry name" value="WSC_carb-bd"/>
</dbReference>
<proteinExistence type="predicted"/>
<feature type="chain" id="PRO_5020880034" description="WSC domain-containing protein" evidence="2">
    <location>
        <begin position="32"/>
        <end position="186"/>
    </location>
</feature>
<dbReference type="OrthoDB" id="5985073at2759"/>
<dbReference type="SMART" id="SM00321">
    <property type="entry name" value="WSC"/>
    <property type="match status" value="1"/>
</dbReference>
<name>A0A4Q4TU92_9PEZI</name>
<dbReference type="InterPro" id="IPR051589">
    <property type="entry name" value="Sialate-O-sulfotransferase"/>
</dbReference>
<protein>
    <recommendedName>
        <fullName evidence="3">WSC domain-containing protein</fullName>
    </recommendedName>
</protein>
<accession>A0A4Q4TU92</accession>
<dbReference type="STRING" id="155417.A0A4Q4TU92"/>
<dbReference type="Pfam" id="PF01822">
    <property type="entry name" value="WSC"/>
    <property type="match status" value="1"/>
</dbReference>
<dbReference type="PROSITE" id="PS51212">
    <property type="entry name" value="WSC"/>
    <property type="match status" value="1"/>
</dbReference>
<gene>
    <name evidence="4" type="ORF">DL764_001431</name>
</gene>
<dbReference type="PANTHER" id="PTHR45964">
    <property type="entry name" value="WSCD FAMILY MEMBER CG9164"/>
    <property type="match status" value="1"/>
</dbReference>
<evidence type="ECO:0000313" key="5">
    <source>
        <dbReference type="Proteomes" id="UP000293360"/>
    </source>
</evidence>
<dbReference type="PANTHER" id="PTHR45964:SF5">
    <property type="entry name" value="WSCD FAMILY MEMBER CG9164"/>
    <property type="match status" value="1"/>
</dbReference>
<evidence type="ECO:0000256" key="2">
    <source>
        <dbReference type="SAM" id="SignalP"/>
    </source>
</evidence>
<keyword evidence="1" id="KW-0677">Repeat</keyword>
<organism evidence="4 5">
    <name type="scientific">Monosporascus ibericus</name>
    <dbReference type="NCBI Taxonomy" id="155417"/>
    <lineage>
        <taxon>Eukaryota</taxon>
        <taxon>Fungi</taxon>
        <taxon>Dikarya</taxon>
        <taxon>Ascomycota</taxon>
        <taxon>Pezizomycotina</taxon>
        <taxon>Sordariomycetes</taxon>
        <taxon>Xylariomycetidae</taxon>
        <taxon>Xylariales</taxon>
        <taxon>Xylariales incertae sedis</taxon>
        <taxon>Monosporascus</taxon>
    </lineage>
</organism>
<dbReference type="AlphaFoldDB" id="A0A4Q4TU92"/>
<dbReference type="EMBL" id="QJNU01000044">
    <property type="protein sequence ID" value="RYP09160.1"/>
    <property type="molecule type" value="Genomic_DNA"/>
</dbReference>
<keyword evidence="5" id="KW-1185">Reference proteome</keyword>
<reference evidence="4 5" key="1">
    <citation type="submission" date="2018-06" db="EMBL/GenBank/DDBJ databases">
        <title>Complete Genomes of Monosporascus.</title>
        <authorList>
            <person name="Robinson A.J."/>
            <person name="Natvig D.O."/>
        </authorList>
    </citation>
    <scope>NUCLEOTIDE SEQUENCE [LARGE SCALE GENOMIC DNA]</scope>
    <source>
        <strain evidence="4 5">CBS 110550</strain>
    </source>
</reference>
<sequence length="186" mass="20112">MVPTHPSRTQPTCRLVWSILSFLTLLPMAFAQSVGTSSGITIFNSSDTYRYHGCWNETTELINTTRLRALDGGIHVQLPETMTVPLCLDYCAENTSTRYQYAGLEYSRECWCANELNSLSAKLPDGQCNTTCDGDATMACGGALKLSVYQLVADGTGSATPRTGLLREGTGLMFLAMGTGLALLSF</sequence>
<feature type="signal peptide" evidence="2">
    <location>
        <begin position="1"/>
        <end position="31"/>
    </location>
</feature>
<dbReference type="Proteomes" id="UP000293360">
    <property type="component" value="Unassembled WGS sequence"/>
</dbReference>
<feature type="domain" description="WSC" evidence="3">
    <location>
        <begin position="48"/>
        <end position="152"/>
    </location>
</feature>
<evidence type="ECO:0000259" key="3">
    <source>
        <dbReference type="PROSITE" id="PS51212"/>
    </source>
</evidence>
<comment type="caution">
    <text evidence="4">The sequence shown here is derived from an EMBL/GenBank/DDBJ whole genome shotgun (WGS) entry which is preliminary data.</text>
</comment>
<evidence type="ECO:0000256" key="1">
    <source>
        <dbReference type="ARBA" id="ARBA00022737"/>
    </source>
</evidence>
<evidence type="ECO:0000313" key="4">
    <source>
        <dbReference type="EMBL" id="RYP09160.1"/>
    </source>
</evidence>
<keyword evidence="2" id="KW-0732">Signal</keyword>